<organism evidence="1 2">
    <name type="scientific">Prorocentrum cordatum</name>
    <dbReference type="NCBI Taxonomy" id="2364126"/>
    <lineage>
        <taxon>Eukaryota</taxon>
        <taxon>Sar</taxon>
        <taxon>Alveolata</taxon>
        <taxon>Dinophyceae</taxon>
        <taxon>Prorocentrales</taxon>
        <taxon>Prorocentraceae</taxon>
        <taxon>Prorocentrum</taxon>
    </lineage>
</organism>
<dbReference type="EMBL" id="CAUYUJ010011106">
    <property type="protein sequence ID" value="CAK0830977.1"/>
    <property type="molecule type" value="Genomic_DNA"/>
</dbReference>
<reference evidence="1" key="1">
    <citation type="submission" date="2023-10" db="EMBL/GenBank/DDBJ databases">
        <authorList>
            <person name="Chen Y."/>
            <person name="Shah S."/>
            <person name="Dougan E. K."/>
            <person name="Thang M."/>
            <person name="Chan C."/>
        </authorList>
    </citation>
    <scope>NUCLEOTIDE SEQUENCE [LARGE SCALE GENOMIC DNA]</scope>
</reference>
<evidence type="ECO:0000313" key="1">
    <source>
        <dbReference type="EMBL" id="CAK0830977.1"/>
    </source>
</evidence>
<comment type="caution">
    <text evidence="1">The sequence shown here is derived from an EMBL/GenBank/DDBJ whole genome shotgun (WGS) entry which is preliminary data.</text>
</comment>
<protein>
    <recommendedName>
        <fullName evidence="3">Inositol-pentakisphosphate 2-kinase</fullName>
    </recommendedName>
</protein>
<gene>
    <name evidence="1" type="ORF">PCOR1329_LOCUS29444</name>
</gene>
<feature type="non-terminal residue" evidence="1">
    <location>
        <position position="1"/>
    </location>
</feature>
<evidence type="ECO:0000313" key="2">
    <source>
        <dbReference type="Proteomes" id="UP001189429"/>
    </source>
</evidence>
<name>A0ABN9SGR9_9DINO</name>
<accession>A0ABN9SGR9</accession>
<proteinExistence type="predicted"/>
<feature type="non-terminal residue" evidence="1">
    <location>
        <position position="113"/>
    </location>
</feature>
<keyword evidence="2" id="KW-1185">Reference proteome</keyword>
<sequence>QERVYDSFNANDARAGSTVELIDAILRGERAVTDLPLIRVAKKRGVYWCVDNRRCFVYKHCQLGKIPMQVFDWKDRAQHGVAQIEVCGRKSGSDSAFLFSRGGYQVAASPITA</sequence>
<evidence type="ECO:0008006" key="3">
    <source>
        <dbReference type="Google" id="ProtNLM"/>
    </source>
</evidence>
<dbReference type="Proteomes" id="UP001189429">
    <property type="component" value="Unassembled WGS sequence"/>
</dbReference>